<reference evidence="5 6" key="1">
    <citation type="submission" date="2024-02" db="EMBL/GenBank/DDBJ databases">
        <title>De novo assembly and annotation of 12 fungi associated with fruit tree decline syndrome in Ontario, Canada.</title>
        <authorList>
            <person name="Sulman M."/>
            <person name="Ellouze W."/>
            <person name="Ilyukhin E."/>
        </authorList>
    </citation>
    <scope>NUCLEOTIDE SEQUENCE [LARGE SCALE GENOMIC DNA]</scope>
    <source>
        <strain evidence="5 6">M42-189</strain>
    </source>
</reference>
<dbReference type="SUPFAM" id="SSF53335">
    <property type="entry name" value="S-adenosyl-L-methionine-dependent methyltransferases"/>
    <property type="match status" value="1"/>
</dbReference>
<dbReference type="Gene3D" id="1.10.10.10">
    <property type="entry name" value="Winged helix-like DNA-binding domain superfamily/Winged helix DNA-binding domain"/>
    <property type="match status" value="1"/>
</dbReference>
<dbReference type="InterPro" id="IPR036388">
    <property type="entry name" value="WH-like_DNA-bd_sf"/>
</dbReference>
<evidence type="ECO:0000313" key="6">
    <source>
        <dbReference type="Proteomes" id="UP001521785"/>
    </source>
</evidence>
<dbReference type="InterPro" id="IPR036390">
    <property type="entry name" value="WH_DNA-bd_sf"/>
</dbReference>
<organism evidence="5 6">
    <name type="scientific">Paraconiothyrium brasiliense</name>
    <dbReference type="NCBI Taxonomy" id="300254"/>
    <lineage>
        <taxon>Eukaryota</taxon>
        <taxon>Fungi</taxon>
        <taxon>Dikarya</taxon>
        <taxon>Ascomycota</taxon>
        <taxon>Pezizomycotina</taxon>
        <taxon>Dothideomycetes</taxon>
        <taxon>Pleosporomycetidae</taxon>
        <taxon>Pleosporales</taxon>
        <taxon>Massarineae</taxon>
        <taxon>Didymosphaeriaceae</taxon>
        <taxon>Paraconiothyrium</taxon>
    </lineage>
</organism>
<dbReference type="PROSITE" id="PS51683">
    <property type="entry name" value="SAM_OMT_II"/>
    <property type="match status" value="1"/>
</dbReference>
<dbReference type="PANTHER" id="PTHR43712:SF12">
    <property type="entry name" value="STERIGMATOCYSTIN 8-O-METHYLTRANSFERASE"/>
    <property type="match status" value="1"/>
</dbReference>
<dbReference type="SUPFAM" id="SSF46785">
    <property type="entry name" value="Winged helix' DNA-binding domain"/>
    <property type="match status" value="1"/>
</dbReference>
<keyword evidence="1" id="KW-0489">Methyltransferase</keyword>
<keyword evidence="3" id="KW-0949">S-adenosyl-L-methionine</keyword>
<dbReference type="Proteomes" id="UP001521785">
    <property type="component" value="Unassembled WGS sequence"/>
</dbReference>
<keyword evidence="6" id="KW-1185">Reference proteome</keyword>
<gene>
    <name evidence="5" type="ORF">SLS60_007246</name>
</gene>
<evidence type="ECO:0000259" key="4">
    <source>
        <dbReference type="Pfam" id="PF00891"/>
    </source>
</evidence>
<dbReference type="InterPro" id="IPR029063">
    <property type="entry name" value="SAM-dependent_MTases_sf"/>
</dbReference>
<dbReference type="InterPro" id="IPR001077">
    <property type="entry name" value="COMT_C"/>
</dbReference>
<name>A0ABR3R9A7_9PLEO</name>
<dbReference type="EMBL" id="JAKJXO020000009">
    <property type="protein sequence ID" value="KAL1600858.1"/>
    <property type="molecule type" value="Genomic_DNA"/>
</dbReference>
<proteinExistence type="predicted"/>
<keyword evidence="2" id="KW-0808">Transferase</keyword>
<sequence>MSEEPRILKLAREISEQAGVLGDYFAAHNLPFPSLDATAALSVQIPEDEVELQKTRVSTIEACEELRAILMGPRELLALNVKYLNLTIGAWTANTSLRAILRYKLYESFPVGGQSSFDAIADASGLNAYDVRRLIRHGILNHHLFEEPSPGVVAHSALTKALAEDPDLRDAIQNAVEEFLPSSYRLVDAMERWPKSEENWETAFSLAHDTNSSMWEYFRAHPEKGSRFAKAMSYSSGKKDHDTDLLLANVAWPDDGVVVDVGGSHGSIAISIARRFPKVKCIVQDLPDVIQEGKKQLPADLGERVEFMAQ</sequence>
<evidence type="ECO:0000256" key="1">
    <source>
        <dbReference type="ARBA" id="ARBA00022603"/>
    </source>
</evidence>
<protein>
    <recommendedName>
        <fullName evidence="4">O-methyltransferase C-terminal domain-containing protein</fullName>
    </recommendedName>
</protein>
<dbReference type="Gene3D" id="3.40.50.150">
    <property type="entry name" value="Vaccinia Virus protein VP39"/>
    <property type="match status" value="1"/>
</dbReference>
<dbReference type="InterPro" id="IPR016461">
    <property type="entry name" value="COMT-like"/>
</dbReference>
<comment type="caution">
    <text evidence="5">The sequence shown here is derived from an EMBL/GenBank/DDBJ whole genome shotgun (WGS) entry which is preliminary data.</text>
</comment>
<evidence type="ECO:0000256" key="3">
    <source>
        <dbReference type="ARBA" id="ARBA00022691"/>
    </source>
</evidence>
<feature type="domain" description="O-methyltransferase C-terminal" evidence="4">
    <location>
        <begin position="199"/>
        <end position="309"/>
    </location>
</feature>
<evidence type="ECO:0000313" key="5">
    <source>
        <dbReference type="EMBL" id="KAL1600858.1"/>
    </source>
</evidence>
<evidence type="ECO:0000256" key="2">
    <source>
        <dbReference type="ARBA" id="ARBA00022679"/>
    </source>
</evidence>
<accession>A0ABR3R9A7</accession>
<dbReference type="Pfam" id="PF00891">
    <property type="entry name" value="Methyltransf_2"/>
    <property type="match status" value="1"/>
</dbReference>
<dbReference type="PANTHER" id="PTHR43712">
    <property type="entry name" value="PUTATIVE (AFU_ORTHOLOGUE AFUA_4G14580)-RELATED"/>
    <property type="match status" value="1"/>
</dbReference>